<dbReference type="GO" id="GO:0005085">
    <property type="term" value="F:guanyl-nucleotide exchange factor activity"/>
    <property type="evidence" value="ECO:0007669"/>
    <property type="project" value="InterPro"/>
</dbReference>
<evidence type="ECO:0000256" key="10">
    <source>
        <dbReference type="ARBA" id="ARBA00023136"/>
    </source>
</evidence>
<keyword evidence="6" id="KW-0256">Endoplasmic reticulum</keyword>
<evidence type="ECO:0000256" key="12">
    <source>
        <dbReference type="SAM" id="Phobius"/>
    </source>
</evidence>
<gene>
    <name evidence="13" type="ORF">CXG81DRAFT_28691</name>
</gene>
<evidence type="ECO:0000313" key="13">
    <source>
        <dbReference type="EMBL" id="RKO98482.1"/>
    </source>
</evidence>
<evidence type="ECO:0000256" key="4">
    <source>
        <dbReference type="ARBA" id="ARBA00022692"/>
    </source>
</evidence>
<evidence type="ECO:0000256" key="3">
    <source>
        <dbReference type="ARBA" id="ARBA00022574"/>
    </source>
</evidence>
<dbReference type="PROSITE" id="PS50082">
    <property type="entry name" value="WD_REPEATS_2"/>
    <property type="match status" value="2"/>
</dbReference>
<name>A0A4P9X0I3_9FUNG</name>
<evidence type="ECO:0000256" key="1">
    <source>
        <dbReference type="ARBA" id="ARBA00004389"/>
    </source>
</evidence>
<reference evidence="14" key="1">
    <citation type="journal article" date="2018" name="Nat. Microbiol.">
        <title>Leveraging single-cell genomics to expand the fungal tree of life.</title>
        <authorList>
            <person name="Ahrendt S.R."/>
            <person name="Quandt C.A."/>
            <person name="Ciobanu D."/>
            <person name="Clum A."/>
            <person name="Salamov A."/>
            <person name="Andreopoulos B."/>
            <person name="Cheng J.F."/>
            <person name="Woyke T."/>
            <person name="Pelin A."/>
            <person name="Henrissat B."/>
            <person name="Reynolds N.K."/>
            <person name="Benny G.L."/>
            <person name="Smith M.E."/>
            <person name="James T.Y."/>
            <person name="Grigoriev I.V."/>
        </authorList>
    </citation>
    <scope>NUCLEOTIDE SEQUENCE [LARGE SCALE GENOMIC DNA]</scope>
    <source>
        <strain evidence="14">ATCC 52028</strain>
    </source>
</reference>
<keyword evidence="14" id="KW-1185">Reference proteome</keyword>
<dbReference type="GO" id="GO:0005789">
    <property type="term" value="C:endoplasmic reticulum membrane"/>
    <property type="evidence" value="ECO:0007669"/>
    <property type="project" value="UniProtKB-SubCell"/>
</dbReference>
<dbReference type="EMBL" id="ML014422">
    <property type="protein sequence ID" value="RKO98482.1"/>
    <property type="molecule type" value="Genomic_DNA"/>
</dbReference>
<keyword evidence="7" id="KW-0931">ER-Golgi transport</keyword>
<dbReference type="Pfam" id="PF00400">
    <property type="entry name" value="WD40"/>
    <property type="match status" value="2"/>
</dbReference>
<keyword evidence="10 12" id="KW-0472">Membrane</keyword>
<dbReference type="Gene3D" id="2.130.10.10">
    <property type="entry name" value="YVTN repeat-like/Quinoprotein amine dehydrogenase"/>
    <property type="match status" value="1"/>
</dbReference>
<dbReference type="PANTHER" id="PTHR23284">
    <property type="entry name" value="PROLACTIN REGULATORY ELEMENT BINDING PROTEIN"/>
    <property type="match status" value="1"/>
</dbReference>
<keyword evidence="4 12" id="KW-0812">Transmembrane</keyword>
<dbReference type="InterPro" id="IPR011047">
    <property type="entry name" value="Quinoprotein_ADH-like_sf"/>
</dbReference>
<evidence type="ECO:0000256" key="2">
    <source>
        <dbReference type="ARBA" id="ARBA00022448"/>
    </source>
</evidence>
<evidence type="ECO:0000256" key="9">
    <source>
        <dbReference type="ARBA" id="ARBA00022989"/>
    </source>
</evidence>
<feature type="transmembrane region" description="Helical" evidence="12">
    <location>
        <begin position="355"/>
        <end position="373"/>
    </location>
</feature>
<dbReference type="PANTHER" id="PTHR23284:SF0">
    <property type="entry name" value="PROLACTIN REGULATORY ELEMENT-BINDING PROTEIN"/>
    <property type="match status" value="1"/>
</dbReference>
<dbReference type="GO" id="GO:0003400">
    <property type="term" value="P:regulation of COPII vesicle coating"/>
    <property type="evidence" value="ECO:0007669"/>
    <property type="project" value="TreeGrafter"/>
</dbReference>
<comment type="subcellular location">
    <subcellularLocation>
        <location evidence="1">Endoplasmic reticulum membrane</location>
        <topology evidence="1">Single-pass membrane protein</topology>
    </subcellularLocation>
</comment>
<proteinExistence type="predicted"/>
<evidence type="ECO:0000256" key="5">
    <source>
        <dbReference type="ARBA" id="ARBA00022737"/>
    </source>
</evidence>
<accession>A0A4P9X0I3</accession>
<dbReference type="Proteomes" id="UP000274922">
    <property type="component" value="Unassembled WGS sequence"/>
</dbReference>
<dbReference type="STRING" id="1555241.A0A4P9X0I3"/>
<evidence type="ECO:0000256" key="6">
    <source>
        <dbReference type="ARBA" id="ARBA00022824"/>
    </source>
</evidence>
<protein>
    <submittedName>
        <fullName evidence="13">Uncharacterized protein</fullName>
    </submittedName>
</protein>
<dbReference type="AlphaFoldDB" id="A0A4P9X0I3"/>
<evidence type="ECO:0000313" key="14">
    <source>
        <dbReference type="Proteomes" id="UP000274922"/>
    </source>
</evidence>
<keyword evidence="5" id="KW-0677">Repeat</keyword>
<dbReference type="SMART" id="SM00320">
    <property type="entry name" value="WD40"/>
    <property type="match status" value="3"/>
</dbReference>
<organism evidence="13 14">
    <name type="scientific">Caulochytrium protostelioides</name>
    <dbReference type="NCBI Taxonomy" id="1555241"/>
    <lineage>
        <taxon>Eukaryota</taxon>
        <taxon>Fungi</taxon>
        <taxon>Fungi incertae sedis</taxon>
        <taxon>Chytridiomycota</taxon>
        <taxon>Chytridiomycota incertae sedis</taxon>
        <taxon>Chytridiomycetes</taxon>
        <taxon>Caulochytriales</taxon>
        <taxon>Caulochytriaceae</taxon>
        <taxon>Caulochytrium</taxon>
    </lineage>
</organism>
<dbReference type="GO" id="GO:0006888">
    <property type="term" value="P:endoplasmic reticulum to Golgi vesicle-mediated transport"/>
    <property type="evidence" value="ECO:0007669"/>
    <property type="project" value="TreeGrafter"/>
</dbReference>
<keyword evidence="3 11" id="KW-0853">WD repeat</keyword>
<feature type="repeat" description="WD" evidence="11">
    <location>
        <begin position="309"/>
        <end position="350"/>
    </location>
</feature>
<evidence type="ECO:0000256" key="8">
    <source>
        <dbReference type="ARBA" id="ARBA00022927"/>
    </source>
</evidence>
<sequence length="452" mass="48098">MAIVCKSQIGYPVYTLSFTPKKHKLLVGGGGGSGRSGVDNAITLYQVTTDLSLEVISRHVFSKEEDGVMSLAVNPKEKTLVAGVNQPEALVKAGRNLNCRSFILDGGNLVALEPFQTVQSTDPIHCQKVARFSPSGQYLATGTTDGYFQIWQWPSLKPAGPAIQSSREILDADISHDDQHAAFLTTEACTIMALPSAAVVMAIPCPQIDKKAAAQFRACRFGTGAAAGRFFTLVNAKNRKRCWINLWSAVPASAGKPAAWRLTRSQAVAPRSATCMTLSANGQLLAVALADFSVIVLHARTLKRVYRSVTPHDFSVTSLGFSEDATYLASGAIDGTVVLHDVRGLQATRSWCTTLIAIASLLVVLAVALLALVDVDHRGQVVLAPLVHRLRQTMADVDLQRQVEVLRAATERSWEAANAALLHASASSSSLLSAATSSVSSLAAAATEHAEL</sequence>
<dbReference type="InterPro" id="IPR001680">
    <property type="entry name" value="WD40_rpt"/>
</dbReference>
<dbReference type="InterPro" id="IPR015943">
    <property type="entry name" value="WD40/YVTN_repeat-like_dom_sf"/>
</dbReference>
<keyword evidence="9 12" id="KW-1133">Transmembrane helix</keyword>
<dbReference type="InterPro" id="IPR045260">
    <property type="entry name" value="Sec12-like"/>
</dbReference>
<dbReference type="SUPFAM" id="SSF50998">
    <property type="entry name" value="Quinoprotein alcohol dehydrogenase-like"/>
    <property type="match status" value="1"/>
</dbReference>
<evidence type="ECO:0000256" key="7">
    <source>
        <dbReference type="ARBA" id="ARBA00022892"/>
    </source>
</evidence>
<dbReference type="OrthoDB" id="2013972at2759"/>
<keyword evidence="2" id="KW-0813">Transport</keyword>
<feature type="repeat" description="WD" evidence="11">
    <location>
        <begin position="132"/>
        <end position="152"/>
    </location>
</feature>
<evidence type="ECO:0000256" key="11">
    <source>
        <dbReference type="PROSITE-ProRule" id="PRU00221"/>
    </source>
</evidence>
<dbReference type="GO" id="GO:0015031">
    <property type="term" value="P:protein transport"/>
    <property type="evidence" value="ECO:0007669"/>
    <property type="project" value="UniProtKB-KW"/>
</dbReference>
<keyword evidence="8" id="KW-0653">Protein transport</keyword>